<sequence length="160" mass="17268">MTARPAPPTATGGAPRPAPPDPVQARIDAGGAVVLFDGVCSLCNGAVDFIIRHDPAGRFAFASLQSDEARAYLETHGRDADALLDTVVLADRDGIHERSTAALRVLRGLGAPWVALYALAAVPRPARDAVYRYVAANRYRWFGTRETCRLPSPEERARFV</sequence>
<dbReference type="RefSeq" id="WP_311662547.1">
    <property type="nucleotide sequence ID" value="NZ_JAVRHT010000009.1"/>
</dbReference>
<accession>A0ABU3BPI2</accession>
<keyword evidence="3" id="KW-1185">Reference proteome</keyword>
<evidence type="ECO:0000256" key="1">
    <source>
        <dbReference type="SAM" id="MobiDB-lite"/>
    </source>
</evidence>
<dbReference type="EMBL" id="JAVRHT010000009">
    <property type="protein sequence ID" value="MDT0631204.1"/>
    <property type="molecule type" value="Genomic_DNA"/>
</dbReference>
<reference evidence="2 3" key="1">
    <citation type="submission" date="2023-09" db="EMBL/GenBank/DDBJ databases">
        <authorList>
            <person name="Rey-Velasco X."/>
        </authorList>
    </citation>
    <scope>NUCLEOTIDE SEQUENCE [LARGE SCALE GENOMIC DNA]</scope>
    <source>
        <strain evidence="2 3">F394</strain>
    </source>
</reference>
<feature type="region of interest" description="Disordered" evidence="1">
    <location>
        <begin position="1"/>
        <end position="21"/>
    </location>
</feature>
<proteinExistence type="predicted"/>
<comment type="caution">
    <text evidence="2">The sequence shown here is derived from an EMBL/GenBank/DDBJ whole genome shotgun (WGS) entry which is preliminary data.</text>
</comment>
<dbReference type="InterPro" id="IPR007263">
    <property type="entry name" value="DCC1-like"/>
</dbReference>
<dbReference type="Proteomes" id="UP001267426">
    <property type="component" value="Unassembled WGS sequence"/>
</dbReference>
<dbReference type="PANTHER" id="PTHR33639">
    <property type="entry name" value="THIOL-DISULFIDE OXIDOREDUCTASE DCC"/>
    <property type="match status" value="1"/>
</dbReference>
<dbReference type="Pfam" id="PF04134">
    <property type="entry name" value="DCC1-like"/>
    <property type="match status" value="1"/>
</dbReference>
<evidence type="ECO:0000313" key="2">
    <source>
        <dbReference type="EMBL" id="MDT0631204.1"/>
    </source>
</evidence>
<protein>
    <submittedName>
        <fullName evidence="2">Thiol-disulfide oxidoreductase DCC family protein</fullName>
    </submittedName>
</protein>
<evidence type="ECO:0000313" key="3">
    <source>
        <dbReference type="Proteomes" id="UP001267426"/>
    </source>
</evidence>
<organism evidence="2 3">
    <name type="scientific">Rubrivirga litoralis</name>
    <dbReference type="NCBI Taxonomy" id="3075598"/>
    <lineage>
        <taxon>Bacteria</taxon>
        <taxon>Pseudomonadati</taxon>
        <taxon>Rhodothermota</taxon>
        <taxon>Rhodothermia</taxon>
        <taxon>Rhodothermales</taxon>
        <taxon>Rubricoccaceae</taxon>
        <taxon>Rubrivirga</taxon>
    </lineage>
</organism>
<dbReference type="InterPro" id="IPR052927">
    <property type="entry name" value="DCC_oxidoreductase"/>
</dbReference>
<dbReference type="PANTHER" id="PTHR33639:SF2">
    <property type="entry name" value="DUF393 DOMAIN-CONTAINING PROTEIN"/>
    <property type="match status" value="1"/>
</dbReference>
<gene>
    <name evidence="2" type="ORF">RM540_05520</name>
</gene>
<name>A0ABU3BPI2_9BACT</name>